<dbReference type="GO" id="GO:0008270">
    <property type="term" value="F:zinc ion binding"/>
    <property type="evidence" value="ECO:0007669"/>
    <property type="project" value="UniProtKB-UniRule"/>
</dbReference>
<comment type="function">
    <text evidence="6">Part of an energy-coupled inorganic carbon pump.</text>
</comment>
<protein>
    <recommendedName>
        <fullName evidence="6">Probable inorganic carbon transporter subunit DabA</fullName>
    </recommendedName>
</protein>
<keyword evidence="8" id="KW-1185">Reference proteome</keyword>
<dbReference type="InterPro" id="IPR018752">
    <property type="entry name" value="DabA"/>
</dbReference>
<proteinExistence type="inferred from homology"/>
<dbReference type="PANTHER" id="PTHR38344">
    <property type="entry name" value="UPF0753 PROTEIN AQ_863"/>
    <property type="match status" value="1"/>
</dbReference>
<evidence type="ECO:0000313" key="7">
    <source>
        <dbReference type="EMBL" id="MYL25435.1"/>
    </source>
</evidence>
<comment type="subcellular location">
    <subcellularLocation>
        <location evidence="6">Cell membrane</location>
        <topology evidence="6">Peripheral membrane protein</topology>
    </subcellularLocation>
</comment>
<keyword evidence="4 6" id="KW-0862">Zinc</keyword>
<comment type="similarity">
    <text evidence="6">Belongs to the inorganic carbon transporter (TC 9.A.2) DabA family.</text>
</comment>
<reference evidence="7 8" key="1">
    <citation type="submission" date="2019-11" db="EMBL/GenBank/DDBJ databases">
        <title>Genome sequences of 17 halophilic strains isolated from different environments.</title>
        <authorList>
            <person name="Furrow R.E."/>
        </authorList>
    </citation>
    <scope>NUCLEOTIDE SEQUENCE [LARGE SCALE GENOMIC DNA]</scope>
    <source>
        <strain evidence="7 8">22507_15_FS</strain>
    </source>
</reference>
<evidence type="ECO:0000256" key="6">
    <source>
        <dbReference type="HAMAP-Rule" id="MF_01871"/>
    </source>
</evidence>
<evidence type="ECO:0000256" key="2">
    <source>
        <dbReference type="ARBA" id="ARBA00022475"/>
    </source>
</evidence>
<dbReference type="Proteomes" id="UP000460751">
    <property type="component" value="Unassembled WGS sequence"/>
</dbReference>
<name>A0A9X5B373_9GAMM</name>
<dbReference type="RefSeq" id="WP_160897880.1">
    <property type="nucleotide sequence ID" value="NZ_WMEX01000001.1"/>
</dbReference>
<keyword evidence="5 6" id="KW-0472">Membrane</keyword>
<comment type="caution">
    <text evidence="7">The sequence shown here is derived from an EMBL/GenBank/DDBJ whole genome shotgun (WGS) entry which is preliminary data.</text>
</comment>
<keyword evidence="1 6" id="KW-0813">Transport</keyword>
<keyword evidence="3 6" id="KW-0479">Metal-binding</keyword>
<feature type="binding site" evidence="6">
    <location>
        <position position="349"/>
    </location>
    <ligand>
        <name>Zn(2+)</name>
        <dbReference type="ChEBI" id="CHEBI:29105"/>
    </ligand>
</feature>
<keyword evidence="2 6" id="KW-1003">Cell membrane</keyword>
<evidence type="ECO:0000256" key="3">
    <source>
        <dbReference type="ARBA" id="ARBA00022723"/>
    </source>
</evidence>
<accession>A0A9X5B373</accession>
<dbReference type="Pfam" id="PF10070">
    <property type="entry name" value="DabA"/>
    <property type="match status" value="1"/>
</dbReference>
<gene>
    <name evidence="6" type="primary">dabA</name>
    <name evidence="7" type="ORF">GLW01_01360</name>
</gene>
<evidence type="ECO:0000256" key="5">
    <source>
        <dbReference type="ARBA" id="ARBA00023136"/>
    </source>
</evidence>
<dbReference type="OrthoDB" id="9805101at2"/>
<comment type="subunit">
    <text evidence="6">Forms a complex with DabB.</text>
</comment>
<dbReference type="HAMAP" id="MF_01871">
    <property type="entry name" value="DabA"/>
    <property type="match status" value="1"/>
</dbReference>
<sequence length="830" mass="92512">MTLNQACLNQYAESSNPGEVHDLVERVGGLITPSWPLDQFITVNPFWHMTDQPIESVAAKLATRQGARLLMPRPYYRRLWETGHISEDHLQRAATEYGSCFNTRTLVQAVQKDIKPSTMHSFSMVLDRYGPSSENEFWHEMIVHQISQFCGAWFDQGQAQWPIGDRGGLYEEWLAQVVHERGIAIVSGLPRLHRAFASLPDQPEELIALALAEQAIPHASAEAYLHHLLLTIHGWASHCAWHSWQRDLGLDGSDDCLRDLLAIRLAWELVLYRLHKGLTLEQEWLEEKERWPLLDDHNRAAQRPDWIWQRASELAYQQPLARFLPAWGCHHQEEPTRSFERIEAVFCIDVRSEVLRRHLEAVSPSIRTHGFAGFFGVPATRAVPGLAHEQGHLPGLLAPQVRMQHPDVSGEAASENRLELTRSAHWQSFSLAPPAIFGYVESLGWLYGLKLLAGTPGISHPPAALNSFHGHGEPFGKPELHALETGKALDVESKAQIAFNALTGMGMTRTDAGVVLLVGHKSPTTNNPHATSLHCGACCGQSGSSNARALAGLLNDPNVRNQLEALGCDIAAHTLFLPAVHDTVTDEVTLLDTSQIPASHHMVVTRVESTLAEAGQRTRDERAERFGLSPHRGGRLLNALGRRRKDWSQVRPEWGLAGNASLIVAPRERSGHLKLAGRTFLHDYDWHQDSNAQVLELIMTAPMVVSHWINFQYYASTVDNRHYGAGNKVLHNVVGGHIGVFEGNGGDLRTGLPLQSLHDGSAWVHQPLRLSVFIEAPAGAIDQVIDRNPSVRNLFENGWLHLFRIDGGDQVIERRTRESGWHAFSGEAHQ</sequence>
<feature type="binding site" evidence="6">
    <location>
        <position position="347"/>
    </location>
    <ligand>
        <name>Zn(2+)</name>
        <dbReference type="ChEBI" id="CHEBI:29105"/>
    </ligand>
</feature>
<feature type="binding site" evidence="6">
    <location>
        <position position="535"/>
    </location>
    <ligand>
        <name>Zn(2+)</name>
        <dbReference type="ChEBI" id="CHEBI:29105"/>
    </ligand>
</feature>
<dbReference type="GO" id="GO:0005886">
    <property type="term" value="C:plasma membrane"/>
    <property type="evidence" value="ECO:0007669"/>
    <property type="project" value="UniProtKB-SubCell"/>
</dbReference>
<evidence type="ECO:0000256" key="4">
    <source>
        <dbReference type="ARBA" id="ARBA00022833"/>
    </source>
</evidence>
<dbReference type="PANTHER" id="PTHR38344:SF1">
    <property type="entry name" value="INORGANIC CARBON TRANSPORTER SUBUNIT DABA-RELATED"/>
    <property type="match status" value="1"/>
</dbReference>
<dbReference type="AlphaFoldDB" id="A0A9X5B373"/>
<comment type="cofactor">
    <cofactor evidence="6">
        <name>Zn(2+)</name>
        <dbReference type="ChEBI" id="CHEBI:29105"/>
    </cofactor>
</comment>
<evidence type="ECO:0000313" key="8">
    <source>
        <dbReference type="Proteomes" id="UP000460751"/>
    </source>
</evidence>
<organism evidence="7 8">
    <name type="scientific">Vreelandella halophila</name>
    <dbReference type="NCBI Taxonomy" id="86177"/>
    <lineage>
        <taxon>Bacteria</taxon>
        <taxon>Pseudomonadati</taxon>
        <taxon>Pseudomonadota</taxon>
        <taxon>Gammaproteobacteria</taxon>
        <taxon>Oceanospirillales</taxon>
        <taxon>Halomonadaceae</taxon>
        <taxon>Vreelandella</taxon>
    </lineage>
</organism>
<evidence type="ECO:0000256" key="1">
    <source>
        <dbReference type="ARBA" id="ARBA00022448"/>
    </source>
</evidence>
<dbReference type="EMBL" id="WMEX01000001">
    <property type="protein sequence ID" value="MYL25435.1"/>
    <property type="molecule type" value="Genomic_DNA"/>
</dbReference>
<feature type="binding site" evidence="6">
    <location>
        <position position="520"/>
    </location>
    <ligand>
        <name>Zn(2+)</name>
        <dbReference type="ChEBI" id="CHEBI:29105"/>
    </ligand>
</feature>